<comment type="caution">
    <text evidence="2">The sequence shown here is derived from an EMBL/GenBank/DDBJ whole genome shotgun (WGS) entry which is preliminary data.</text>
</comment>
<name>A0ABV0SRF9_9TELE</name>
<feature type="compositionally biased region" description="Basic and acidic residues" evidence="1">
    <location>
        <begin position="8"/>
        <end position="22"/>
    </location>
</feature>
<organism evidence="2 3">
    <name type="scientific">Ilyodon furcidens</name>
    <name type="common">goldbreast splitfin</name>
    <dbReference type="NCBI Taxonomy" id="33524"/>
    <lineage>
        <taxon>Eukaryota</taxon>
        <taxon>Metazoa</taxon>
        <taxon>Chordata</taxon>
        <taxon>Craniata</taxon>
        <taxon>Vertebrata</taxon>
        <taxon>Euteleostomi</taxon>
        <taxon>Actinopterygii</taxon>
        <taxon>Neopterygii</taxon>
        <taxon>Teleostei</taxon>
        <taxon>Neoteleostei</taxon>
        <taxon>Acanthomorphata</taxon>
        <taxon>Ovalentaria</taxon>
        <taxon>Atherinomorphae</taxon>
        <taxon>Cyprinodontiformes</taxon>
        <taxon>Goodeidae</taxon>
        <taxon>Ilyodon</taxon>
    </lineage>
</organism>
<gene>
    <name evidence="2" type="ORF">ILYODFUR_022389</name>
</gene>
<keyword evidence="3" id="KW-1185">Reference proteome</keyword>
<evidence type="ECO:0000313" key="2">
    <source>
        <dbReference type="EMBL" id="MEQ2222098.1"/>
    </source>
</evidence>
<evidence type="ECO:0000313" key="3">
    <source>
        <dbReference type="Proteomes" id="UP001482620"/>
    </source>
</evidence>
<accession>A0ABV0SRF9</accession>
<feature type="region of interest" description="Disordered" evidence="1">
    <location>
        <begin position="1"/>
        <end position="46"/>
    </location>
</feature>
<dbReference type="Proteomes" id="UP001482620">
    <property type="component" value="Unassembled WGS sequence"/>
</dbReference>
<proteinExistence type="predicted"/>
<dbReference type="EMBL" id="JAHRIQ010002465">
    <property type="protein sequence ID" value="MEQ2222098.1"/>
    <property type="molecule type" value="Genomic_DNA"/>
</dbReference>
<sequence>MLGVSGVREARIEPSSLIRERSTSLQSLDGSSAQTNQQTASAPVEKCTAPVKTELKEKFVIGLKRKTEDLSVARNGGKHKIRKYDKAYLVPGFTFNTVGNEDPFVFCV</sequence>
<reference evidence="2 3" key="1">
    <citation type="submission" date="2021-06" db="EMBL/GenBank/DDBJ databases">
        <authorList>
            <person name="Palmer J.M."/>
        </authorList>
    </citation>
    <scope>NUCLEOTIDE SEQUENCE [LARGE SCALE GENOMIC DNA]</scope>
    <source>
        <strain evidence="3">if_2019</strain>
        <tissue evidence="2">Muscle</tissue>
    </source>
</reference>
<protein>
    <submittedName>
        <fullName evidence="2">Uncharacterized protein</fullName>
    </submittedName>
</protein>
<evidence type="ECO:0000256" key="1">
    <source>
        <dbReference type="SAM" id="MobiDB-lite"/>
    </source>
</evidence>
<feature type="compositionally biased region" description="Polar residues" evidence="1">
    <location>
        <begin position="23"/>
        <end position="41"/>
    </location>
</feature>